<dbReference type="EMBL" id="UOEP01000073">
    <property type="protein sequence ID" value="VAW17402.1"/>
    <property type="molecule type" value="Genomic_DNA"/>
</dbReference>
<dbReference type="Gene3D" id="2.120.10.30">
    <property type="entry name" value="TolB, C-terminal domain"/>
    <property type="match status" value="1"/>
</dbReference>
<evidence type="ECO:0000259" key="2">
    <source>
        <dbReference type="Pfam" id="PF18582"/>
    </source>
</evidence>
<dbReference type="SUPFAM" id="SSF69304">
    <property type="entry name" value="Tricorn protease N-terminal domain"/>
    <property type="match status" value="1"/>
</dbReference>
<accession>A0A3B0TSG8</accession>
<feature type="domain" description="Hydrazine synthase alpha subunit middle" evidence="2">
    <location>
        <begin position="374"/>
        <end position="440"/>
    </location>
</feature>
<proteinExistence type="predicted"/>
<evidence type="ECO:0000256" key="1">
    <source>
        <dbReference type="SAM" id="MobiDB-lite"/>
    </source>
</evidence>
<dbReference type="InterPro" id="IPR040698">
    <property type="entry name" value="HZS_alpha_mid"/>
</dbReference>
<reference evidence="3" key="1">
    <citation type="submission" date="2018-06" db="EMBL/GenBank/DDBJ databases">
        <authorList>
            <person name="Zhirakovskaya E."/>
        </authorList>
    </citation>
    <scope>NUCLEOTIDE SEQUENCE</scope>
</reference>
<dbReference type="AlphaFoldDB" id="A0A3B0TSG8"/>
<dbReference type="InterPro" id="IPR011042">
    <property type="entry name" value="6-blade_b-propeller_TolB-like"/>
</dbReference>
<gene>
    <name evidence="3" type="ORF">MNBD_BACTEROID01-790</name>
</gene>
<organism evidence="3">
    <name type="scientific">hydrothermal vent metagenome</name>
    <dbReference type="NCBI Taxonomy" id="652676"/>
    <lineage>
        <taxon>unclassified sequences</taxon>
        <taxon>metagenomes</taxon>
        <taxon>ecological metagenomes</taxon>
    </lineage>
</organism>
<feature type="region of interest" description="Disordered" evidence="1">
    <location>
        <begin position="460"/>
        <end position="484"/>
    </location>
</feature>
<sequence>MNPMKIILRIGYIIAIGLASLCLNSCRNQSLEGMVVFTQVPVGNLDIHGKAIAHKYKGAQIVAINPGEPGAPEIILTPDFYSACSPDISYDAKHLLFTAQQKENDSWQVWEMDMENRTSKKITHFKESCYGPAYLPAGRLVFSRQMPETGTGPVHALYTMDLDGANVSQITFQPHFDYTTTVLRDGRILMLTKQLFPQPGDMMYMAIRPNGTKTELFYKGPDSSILNNQAYETGDGLVYFIEWGNGNPNNGNIISINQNRPLFTKVNLTSGIAGSFYSVLPMQPGRMLVSYRPSDTGPVGLYSFSAKDKSLGVPIYKHPGYHAIEPVLVEAFTRPRNLPDDTNPKKTTGLLFCQDINVIAQPDGPDLLDNAKATKVEVLGINKSMGIVPVEEDGSFYLKVIADTPIRLQTLDENDNILYGPSGWIWIRPFERRGCVGCHQDPELAPDNFVPLSVKKPPVSIPVEDSYETEQSAPSKEMNKNEEK</sequence>
<dbReference type="Pfam" id="PF18582">
    <property type="entry name" value="HZS_alpha"/>
    <property type="match status" value="1"/>
</dbReference>
<name>A0A3B0TSG8_9ZZZZ</name>
<evidence type="ECO:0000313" key="3">
    <source>
        <dbReference type="EMBL" id="VAW17402.1"/>
    </source>
</evidence>
<protein>
    <recommendedName>
        <fullName evidence="2">Hydrazine synthase alpha subunit middle domain-containing protein</fullName>
    </recommendedName>
</protein>